<proteinExistence type="predicted"/>
<dbReference type="PANTHER" id="PTHR12350">
    <property type="entry name" value="HISTONE-LYSINE N-METHYLTRANSFERASE-RELATED"/>
    <property type="match status" value="1"/>
</dbReference>
<dbReference type="InterPro" id="IPR003616">
    <property type="entry name" value="Post-SET_dom"/>
</dbReference>
<dbReference type="GO" id="GO:0016740">
    <property type="term" value="F:transferase activity"/>
    <property type="evidence" value="ECO:0007669"/>
    <property type="project" value="UniProtKB-KW"/>
</dbReference>
<keyword evidence="1" id="KW-0808">Transferase</keyword>
<dbReference type="SUPFAM" id="SSF82199">
    <property type="entry name" value="SET domain"/>
    <property type="match status" value="1"/>
</dbReference>
<evidence type="ECO:0008006" key="7">
    <source>
        <dbReference type="Google" id="ProtNLM"/>
    </source>
</evidence>
<dbReference type="SMART" id="SM00317">
    <property type="entry name" value="SET"/>
    <property type="match status" value="1"/>
</dbReference>
<feature type="domain" description="SET" evidence="3">
    <location>
        <begin position="7"/>
        <end position="115"/>
    </location>
</feature>
<sequence length="167" mass="19006">MKSYISPKIKISKAKIGKGLFATEKIFQDEIIIDFTSGPGKFLSTQQADELYEKGDDYMIQVDEDLFFVATSQEELEDVDFINHSCSPNCGIKGSLQIVAMRDIKPGEEITIDYAMCESSGYEMKCNCGSSDCRKIIIGNDWMKKELQKKYIGFFSDYLQKKIKIIE</sequence>
<dbReference type="PANTHER" id="PTHR12350:SF19">
    <property type="entry name" value="SET DOMAIN-CONTAINING PROTEIN"/>
    <property type="match status" value="1"/>
</dbReference>
<dbReference type="PROSITE" id="PS50868">
    <property type="entry name" value="POST_SET"/>
    <property type="match status" value="1"/>
</dbReference>
<dbReference type="InterPro" id="IPR046341">
    <property type="entry name" value="SET_dom_sf"/>
</dbReference>
<dbReference type="EMBL" id="MHNB01000015">
    <property type="protein sequence ID" value="OGZ37142.1"/>
    <property type="molecule type" value="Genomic_DNA"/>
</dbReference>
<dbReference type="InterPro" id="IPR053201">
    <property type="entry name" value="Flavunoidine_N-MTase"/>
</dbReference>
<keyword evidence="2" id="KW-0949">S-adenosyl-L-methionine</keyword>
<organism evidence="5 6">
    <name type="scientific">Candidatus Portnoybacteria bacterium RIFCSPHIGHO2_12_FULL_38_9</name>
    <dbReference type="NCBI Taxonomy" id="1801997"/>
    <lineage>
        <taxon>Bacteria</taxon>
        <taxon>Candidatus Portnoyibacteriota</taxon>
    </lineage>
</organism>
<dbReference type="PROSITE" id="PS50280">
    <property type="entry name" value="SET"/>
    <property type="match status" value="1"/>
</dbReference>
<protein>
    <recommendedName>
        <fullName evidence="7">SET domain-containing protein</fullName>
    </recommendedName>
</protein>
<comment type="caution">
    <text evidence="5">The sequence shown here is derived from an EMBL/GenBank/DDBJ whole genome shotgun (WGS) entry which is preliminary data.</text>
</comment>
<accession>A0A1G2FH74</accession>
<reference evidence="5 6" key="1">
    <citation type="journal article" date="2016" name="Nat. Commun.">
        <title>Thousands of microbial genomes shed light on interconnected biogeochemical processes in an aquifer system.</title>
        <authorList>
            <person name="Anantharaman K."/>
            <person name="Brown C.T."/>
            <person name="Hug L.A."/>
            <person name="Sharon I."/>
            <person name="Castelle C.J."/>
            <person name="Probst A.J."/>
            <person name="Thomas B.C."/>
            <person name="Singh A."/>
            <person name="Wilkins M.J."/>
            <person name="Karaoz U."/>
            <person name="Brodie E.L."/>
            <person name="Williams K.H."/>
            <person name="Hubbard S.S."/>
            <person name="Banfield J.F."/>
        </authorList>
    </citation>
    <scope>NUCLEOTIDE SEQUENCE [LARGE SCALE GENOMIC DNA]</scope>
</reference>
<evidence type="ECO:0000313" key="6">
    <source>
        <dbReference type="Proteomes" id="UP000177061"/>
    </source>
</evidence>
<dbReference type="STRING" id="1801997.A3J64_01325"/>
<evidence type="ECO:0000256" key="1">
    <source>
        <dbReference type="ARBA" id="ARBA00022679"/>
    </source>
</evidence>
<gene>
    <name evidence="5" type="ORF">A3J64_01325</name>
</gene>
<feature type="domain" description="Post-SET" evidence="4">
    <location>
        <begin position="122"/>
        <end position="138"/>
    </location>
</feature>
<dbReference type="Proteomes" id="UP000177061">
    <property type="component" value="Unassembled WGS sequence"/>
</dbReference>
<dbReference type="AlphaFoldDB" id="A0A1G2FH74"/>
<evidence type="ECO:0000259" key="4">
    <source>
        <dbReference type="PROSITE" id="PS50868"/>
    </source>
</evidence>
<dbReference type="Gene3D" id="2.170.270.10">
    <property type="entry name" value="SET domain"/>
    <property type="match status" value="1"/>
</dbReference>
<evidence type="ECO:0000259" key="3">
    <source>
        <dbReference type="PROSITE" id="PS50280"/>
    </source>
</evidence>
<name>A0A1G2FH74_9BACT</name>
<dbReference type="Pfam" id="PF00856">
    <property type="entry name" value="SET"/>
    <property type="match status" value="1"/>
</dbReference>
<evidence type="ECO:0000313" key="5">
    <source>
        <dbReference type="EMBL" id="OGZ37142.1"/>
    </source>
</evidence>
<dbReference type="InterPro" id="IPR001214">
    <property type="entry name" value="SET_dom"/>
</dbReference>
<evidence type="ECO:0000256" key="2">
    <source>
        <dbReference type="ARBA" id="ARBA00022691"/>
    </source>
</evidence>